<gene>
    <name evidence="3" type="primary">SET3_2</name>
    <name evidence="3" type="ORF">SLS63_006782</name>
</gene>
<accession>A0ABR1P7R0</accession>
<dbReference type="EMBL" id="JAKNSF020000034">
    <property type="protein sequence ID" value="KAK7728334.1"/>
    <property type="molecule type" value="Genomic_DNA"/>
</dbReference>
<dbReference type="InterPro" id="IPR013087">
    <property type="entry name" value="Znf_C2H2_type"/>
</dbReference>
<feature type="domain" description="C2H2-type" evidence="2">
    <location>
        <begin position="387"/>
        <end position="407"/>
    </location>
</feature>
<name>A0ABR1P7R0_DIAER</name>
<reference evidence="3 4" key="1">
    <citation type="submission" date="2024-02" db="EMBL/GenBank/DDBJ databases">
        <title>De novo assembly and annotation of 12 fungi associated with fruit tree decline syndrome in Ontario, Canada.</title>
        <authorList>
            <person name="Sulman M."/>
            <person name="Ellouze W."/>
            <person name="Ilyukhin E."/>
        </authorList>
    </citation>
    <scope>NUCLEOTIDE SEQUENCE [LARGE SCALE GENOMIC DNA]</scope>
    <source>
        <strain evidence="3 4">M169</strain>
    </source>
</reference>
<feature type="compositionally biased region" description="Basic and acidic residues" evidence="1">
    <location>
        <begin position="518"/>
        <end position="531"/>
    </location>
</feature>
<dbReference type="PANTHER" id="PTHR35391">
    <property type="entry name" value="C2H2-TYPE DOMAIN-CONTAINING PROTEIN-RELATED"/>
    <property type="match status" value="1"/>
</dbReference>
<feature type="region of interest" description="Disordered" evidence="1">
    <location>
        <begin position="587"/>
        <end position="646"/>
    </location>
</feature>
<feature type="region of interest" description="Disordered" evidence="1">
    <location>
        <begin position="214"/>
        <end position="258"/>
    </location>
</feature>
<dbReference type="PROSITE" id="PS00028">
    <property type="entry name" value="ZINC_FINGER_C2H2_1"/>
    <property type="match status" value="1"/>
</dbReference>
<feature type="region of interest" description="Disordered" evidence="1">
    <location>
        <begin position="52"/>
        <end position="89"/>
    </location>
</feature>
<evidence type="ECO:0000256" key="1">
    <source>
        <dbReference type="SAM" id="MobiDB-lite"/>
    </source>
</evidence>
<evidence type="ECO:0000313" key="3">
    <source>
        <dbReference type="EMBL" id="KAK7728334.1"/>
    </source>
</evidence>
<keyword evidence="4" id="KW-1185">Reference proteome</keyword>
<feature type="compositionally biased region" description="Low complexity" evidence="1">
    <location>
        <begin position="72"/>
        <end position="81"/>
    </location>
</feature>
<feature type="compositionally biased region" description="Low complexity" evidence="1">
    <location>
        <begin position="604"/>
        <end position="615"/>
    </location>
</feature>
<evidence type="ECO:0000259" key="2">
    <source>
        <dbReference type="PROSITE" id="PS00028"/>
    </source>
</evidence>
<feature type="region of interest" description="Disordered" evidence="1">
    <location>
        <begin position="421"/>
        <end position="447"/>
    </location>
</feature>
<dbReference type="Proteomes" id="UP001430848">
    <property type="component" value="Unassembled WGS sequence"/>
</dbReference>
<feature type="compositionally biased region" description="Basic and acidic residues" evidence="1">
    <location>
        <begin position="637"/>
        <end position="646"/>
    </location>
</feature>
<dbReference type="PANTHER" id="PTHR35391:SF7">
    <property type="entry name" value="C2H2-TYPE DOMAIN-CONTAINING PROTEIN"/>
    <property type="match status" value="1"/>
</dbReference>
<feature type="region of interest" description="Disordered" evidence="1">
    <location>
        <begin position="500"/>
        <end position="553"/>
    </location>
</feature>
<dbReference type="SMART" id="SM00355">
    <property type="entry name" value="ZnF_C2H2"/>
    <property type="match status" value="2"/>
</dbReference>
<sequence>MPLGLHNQGHSSLDYRVRDAVAVKSRLADILAELKEHLENLVSVHRGERQPFETTAAAADADGGASDRDSDASSTATISTSPPLSSDEGSLHEVDFRMESVAEALDALYSLATKIRNPRNRPQRAVDDLYKHVPAHMRKEFILEREEVTIAIVCHVQRQQLLEGLQNGELKASGIRHEEILEQYASPSNWLIRRTGIANTRRKQQFVYWKEHAERISRGPASKTPQPGLDERQNDDAPAADNKQTNQTQPEHGGHLPMHLDWGDGLARSLATSATRLDETFVKLDDLKSVISYQSRVSTVMNLRGEKLEWPSPPVQPASSRFFTCPYCKIICPRKYLAKEAWCEEFETQPEYIAHLHEKHSEQKAEYFSPELIAAVVGPSLRLHRDCPFCPTAFSEAGELQKHVTFHLERLALLALPADDEDDIDKSERPSDSNEGQRRGRVGSIEDDFTGEEQLVFTDIFGSTASDHAGPKTVLAAIQKSISVRQEEAFLSQWLADSEGADADPFQPTGEPLSADSKAQEEPPPHERSVPDNESPDENDSQPRRPNSYIEPLSPVQERFPFVPWRSSAENVRENFNPRLSLSLAEWGSAEDSDDECVADRNASFGSHSSPSGSSMRDRASRLMSKIWRPSSSKPVLETREPSPNR</sequence>
<feature type="compositionally biased region" description="Low complexity" evidence="1">
    <location>
        <begin position="54"/>
        <end position="64"/>
    </location>
</feature>
<protein>
    <submittedName>
        <fullName evidence="3">SET domain-containing protein 3</fullName>
    </submittedName>
</protein>
<organism evidence="3 4">
    <name type="scientific">Diaporthe eres</name>
    <name type="common">Phomopsis oblonga</name>
    <dbReference type="NCBI Taxonomy" id="83184"/>
    <lineage>
        <taxon>Eukaryota</taxon>
        <taxon>Fungi</taxon>
        <taxon>Dikarya</taxon>
        <taxon>Ascomycota</taxon>
        <taxon>Pezizomycotina</taxon>
        <taxon>Sordariomycetes</taxon>
        <taxon>Sordariomycetidae</taxon>
        <taxon>Diaporthales</taxon>
        <taxon>Diaporthaceae</taxon>
        <taxon>Diaporthe</taxon>
        <taxon>Diaporthe eres species complex</taxon>
    </lineage>
</organism>
<proteinExistence type="predicted"/>
<feature type="compositionally biased region" description="Basic and acidic residues" evidence="1">
    <location>
        <begin position="426"/>
        <end position="438"/>
    </location>
</feature>
<evidence type="ECO:0000313" key="4">
    <source>
        <dbReference type="Proteomes" id="UP001430848"/>
    </source>
</evidence>
<comment type="caution">
    <text evidence="3">The sequence shown here is derived from an EMBL/GenBank/DDBJ whole genome shotgun (WGS) entry which is preliminary data.</text>
</comment>